<evidence type="ECO:0000256" key="1">
    <source>
        <dbReference type="SAM" id="Coils"/>
    </source>
</evidence>
<feature type="coiled-coil region" evidence="1">
    <location>
        <begin position="294"/>
        <end position="321"/>
    </location>
</feature>
<name>A0A975GFV7_9BACT</name>
<evidence type="ECO:0000313" key="2">
    <source>
        <dbReference type="EMBL" id="QTA79662.1"/>
    </source>
</evidence>
<dbReference type="InterPro" id="IPR006179">
    <property type="entry name" value="5_nucleotidase/apyrase"/>
</dbReference>
<sequence length="368" mass="41723">MKIQVSILFMFLLLFGFITGVYASETTNPPDLAVIYTGNGEGHIEPAGCCSKIGGMARRATKIKELREKYKNVIVLDSGDYLWKNPGDTVHELRAEHIHKSFINMGYDAINIADGEIASQEDFFKYFSTKPGLPIITSNITLSNKDQNIGSPYIIKQTGNIKTAVIGLVSPELAEKNPDFTISDPIESIKKYLPEIKTKADVIILMSHMNWKQSMEIAKNFPDIDIIVVGHDEYKTFDPEKIGKTLMVKNASGGGLLGVIEVWTDQSRMAEKMESRLEILSNEIKPLPEYAKLEQDFSEQKKLYERNYQEEEAKKQEEEAKKEAGKYLKMTPQEFMKQMEKENRLMSAEKFFEKNNINMPPNSPGKTN</sequence>
<evidence type="ECO:0000313" key="3">
    <source>
        <dbReference type="Proteomes" id="UP000663720"/>
    </source>
</evidence>
<reference evidence="2" key="1">
    <citation type="journal article" date="2021" name="Microb. Physiol.">
        <title>Proteogenomic Insights into the Physiology of Marine, Sulfate-Reducing, Filamentous Desulfonema limicola and Desulfonema magnum.</title>
        <authorList>
            <person name="Schnaars V."/>
            <person name="Wohlbrand L."/>
            <person name="Scheve S."/>
            <person name="Hinrichs C."/>
            <person name="Reinhardt R."/>
            <person name="Rabus R."/>
        </authorList>
    </citation>
    <scope>NUCLEOTIDE SEQUENCE</scope>
    <source>
        <strain evidence="2">5ac10</strain>
    </source>
</reference>
<dbReference type="PANTHER" id="PTHR11575:SF24">
    <property type="entry name" value="5'-NUCLEOTIDASE"/>
    <property type="match status" value="1"/>
</dbReference>
<keyword evidence="1" id="KW-0175">Coiled coil</keyword>
<accession>A0A975GFV7</accession>
<evidence type="ECO:0008006" key="4">
    <source>
        <dbReference type="Google" id="ProtNLM"/>
    </source>
</evidence>
<dbReference type="Gene3D" id="3.60.21.10">
    <property type="match status" value="1"/>
</dbReference>
<protein>
    <recommendedName>
        <fullName evidence="4">Calcineurin-like phosphoesterase domain-containing protein</fullName>
    </recommendedName>
</protein>
<dbReference type="PANTHER" id="PTHR11575">
    <property type="entry name" value="5'-NUCLEOTIDASE-RELATED"/>
    <property type="match status" value="1"/>
</dbReference>
<dbReference type="InterPro" id="IPR029052">
    <property type="entry name" value="Metallo-depent_PP-like"/>
</dbReference>
<dbReference type="Proteomes" id="UP000663720">
    <property type="component" value="Chromosome"/>
</dbReference>
<dbReference type="KEGG" id="dli:dnl_19380"/>
<dbReference type="SUPFAM" id="SSF56300">
    <property type="entry name" value="Metallo-dependent phosphatases"/>
    <property type="match status" value="1"/>
</dbReference>
<organism evidence="2 3">
    <name type="scientific">Desulfonema limicola</name>
    <dbReference type="NCBI Taxonomy" id="45656"/>
    <lineage>
        <taxon>Bacteria</taxon>
        <taxon>Pseudomonadati</taxon>
        <taxon>Thermodesulfobacteriota</taxon>
        <taxon>Desulfobacteria</taxon>
        <taxon>Desulfobacterales</taxon>
        <taxon>Desulfococcaceae</taxon>
        <taxon>Desulfonema</taxon>
    </lineage>
</organism>
<proteinExistence type="predicted"/>
<gene>
    <name evidence="2" type="ORF">dnl_19380</name>
</gene>
<dbReference type="AlphaFoldDB" id="A0A975GFV7"/>
<dbReference type="GO" id="GO:0030288">
    <property type="term" value="C:outer membrane-bounded periplasmic space"/>
    <property type="evidence" value="ECO:0007669"/>
    <property type="project" value="TreeGrafter"/>
</dbReference>
<dbReference type="GO" id="GO:0016787">
    <property type="term" value="F:hydrolase activity"/>
    <property type="evidence" value="ECO:0007669"/>
    <property type="project" value="InterPro"/>
</dbReference>
<dbReference type="EMBL" id="CP061799">
    <property type="protein sequence ID" value="QTA79662.1"/>
    <property type="molecule type" value="Genomic_DNA"/>
</dbReference>
<keyword evidence="3" id="KW-1185">Reference proteome</keyword>
<dbReference type="RefSeq" id="WP_207691388.1">
    <property type="nucleotide sequence ID" value="NZ_CP061799.1"/>
</dbReference>
<dbReference type="GO" id="GO:0009166">
    <property type="term" value="P:nucleotide catabolic process"/>
    <property type="evidence" value="ECO:0007669"/>
    <property type="project" value="InterPro"/>
</dbReference>